<gene>
    <name evidence="11" type="ORF">K7X08_009934</name>
</gene>
<dbReference type="InterPro" id="IPR001841">
    <property type="entry name" value="Znf_RING"/>
</dbReference>
<name>A0A9Q1N0Q2_9SOLA</name>
<dbReference type="Proteomes" id="UP001152561">
    <property type="component" value="Unassembled WGS sequence"/>
</dbReference>
<feature type="region of interest" description="Disordered" evidence="9">
    <location>
        <begin position="160"/>
        <end position="187"/>
    </location>
</feature>
<evidence type="ECO:0000256" key="5">
    <source>
        <dbReference type="ARBA" id="ARBA00022833"/>
    </source>
</evidence>
<protein>
    <recommendedName>
        <fullName evidence="10">RING-type domain-containing protein</fullName>
    </recommendedName>
</protein>
<evidence type="ECO:0000256" key="1">
    <source>
        <dbReference type="ARBA" id="ARBA00004167"/>
    </source>
</evidence>
<accession>A0A9Q1N0Q2</accession>
<evidence type="ECO:0000256" key="9">
    <source>
        <dbReference type="SAM" id="MobiDB-lite"/>
    </source>
</evidence>
<dbReference type="EMBL" id="JAJAGQ010000001">
    <property type="protein sequence ID" value="KAJ8573423.1"/>
    <property type="molecule type" value="Genomic_DNA"/>
</dbReference>
<keyword evidence="12" id="KW-1185">Reference proteome</keyword>
<sequence length="491" mass="53185">MGSSSSRITSSSPSPSPSSWSGSGSGSRPKRSKLKLSSLLCGGASTSHSDLQLEDYPQNLLGSSVENQPLVGDSSRDSVAESSSIFSSEVGHATEPETGSSSESTSGLIQDAFVEYNLINAEVNINSTCLSNDKHSVSDRARGSLAAAVSTESLMCLNTEDSHSSHGDSMENHEDLHIESSSDSRSISVASDSIPRHQFLEGDASEEATTSNSGFLLLGSSELGVTPTQDVLHVDVVSISSNILSDIGSQETRRNSRRLFWDAISRRSLRRHSDSPTIVFATGHADDLGSRDRWLIDLNGDLHYDGVGFDSGYGAGRRSEQRQPTRSEISERVLEGLGDRVPQENLCSSGLHPDGRCSCEPLLRTEDFSTLASISRIIMLAEALFEVLDEIHRQSFTLSLPAPDSVVDSFPLKFHKKLGAVDNAPTDIQQCHICLAEYEEGDKLRVLPCRHEYHMHCVDKWLKEVNRVCPVCRCNICENPAVGSIANSETS</sequence>
<feature type="compositionally biased region" description="Basic and acidic residues" evidence="9">
    <location>
        <begin position="160"/>
        <end position="182"/>
    </location>
</feature>
<dbReference type="Gene3D" id="3.30.40.10">
    <property type="entry name" value="Zinc/RING finger domain, C3HC4 (zinc finger)"/>
    <property type="match status" value="1"/>
</dbReference>
<evidence type="ECO:0000259" key="10">
    <source>
        <dbReference type="PROSITE" id="PS50089"/>
    </source>
</evidence>
<dbReference type="OrthoDB" id="8062037at2759"/>
<evidence type="ECO:0000256" key="3">
    <source>
        <dbReference type="ARBA" id="ARBA00022723"/>
    </source>
</evidence>
<dbReference type="PANTHER" id="PTHR47168">
    <property type="entry name" value="RING ZINC FINGER DOMAIN SUPERFAMILY PROTEIN-RELATED"/>
    <property type="match status" value="1"/>
</dbReference>
<organism evidence="11 12">
    <name type="scientific">Anisodus acutangulus</name>
    <dbReference type="NCBI Taxonomy" id="402998"/>
    <lineage>
        <taxon>Eukaryota</taxon>
        <taxon>Viridiplantae</taxon>
        <taxon>Streptophyta</taxon>
        <taxon>Embryophyta</taxon>
        <taxon>Tracheophyta</taxon>
        <taxon>Spermatophyta</taxon>
        <taxon>Magnoliopsida</taxon>
        <taxon>eudicotyledons</taxon>
        <taxon>Gunneridae</taxon>
        <taxon>Pentapetalae</taxon>
        <taxon>asterids</taxon>
        <taxon>lamiids</taxon>
        <taxon>Solanales</taxon>
        <taxon>Solanaceae</taxon>
        <taxon>Solanoideae</taxon>
        <taxon>Hyoscyameae</taxon>
        <taxon>Anisodus</taxon>
    </lineage>
</organism>
<keyword evidence="5" id="KW-0862">Zinc</keyword>
<evidence type="ECO:0000256" key="2">
    <source>
        <dbReference type="ARBA" id="ARBA00022692"/>
    </source>
</evidence>
<keyword evidence="4 8" id="KW-0863">Zinc-finger</keyword>
<dbReference type="PROSITE" id="PS50089">
    <property type="entry name" value="ZF_RING_2"/>
    <property type="match status" value="1"/>
</dbReference>
<feature type="compositionally biased region" description="Low complexity" evidence="9">
    <location>
        <begin position="80"/>
        <end position="90"/>
    </location>
</feature>
<dbReference type="GO" id="GO:0008270">
    <property type="term" value="F:zinc ion binding"/>
    <property type="evidence" value="ECO:0007669"/>
    <property type="project" value="UniProtKB-KW"/>
</dbReference>
<evidence type="ECO:0000256" key="6">
    <source>
        <dbReference type="ARBA" id="ARBA00022989"/>
    </source>
</evidence>
<feature type="compositionally biased region" description="Low complexity" evidence="9">
    <location>
        <begin position="1"/>
        <end position="22"/>
    </location>
</feature>
<comment type="subcellular location">
    <subcellularLocation>
        <location evidence="1">Membrane</location>
        <topology evidence="1">Single-pass membrane protein</topology>
    </subcellularLocation>
</comment>
<evidence type="ECO:0000256" key="7">
    <source>
        <dbReference type="ARBA" id="ARBA00023136"/>
    </source>
</evidence>
<dbReference type="PANTHER" id="PTHR47168:SF1">
    <property type="entry name" value="OS02G0798600 PROTEIN"/>
    <property type="match status" value="1"/>
</dbReference>
<dbReference type="AlphaFoldDB" id="A0A9Q1N0Q2"/>
<dbReference type="Pfam" id="PF13639">
    <property type="entry name" value="zf-RING_2"/>
    <property type="match status" value="1"/>
</dbReference>
<dbReference type="SMART" id="SM00184">
    <property type="entry name" value="RING"/>
    <property type="match status" value="1"/>
</dbReference>
<dbReference type="InterPro" id="IPR013083">
    <property type="entry name" value="Znf_RING/FYVE/PHD"/>
</dbReference>
<feature type="region of interest" description="Disordered" evidence="9">
    <location>
        <begin position="1"/>
        <end position="35"/>
    </location>
</feature>
<dbReference type="SUPFAM" id="SSF57850">
    <property type="entry name" value="RING/U-box"/>
    <property type="match status" value="1"/>
</dbReference>
<comment type="caution">
    <text evidence="11">The sequence shown here is derived from an EMBL/GenBank/DDBJ whole genome shotgun (WGS) entry which is preliminary data.</text>
</comment>
<dbReference type="InterPro" id="IPR051653">
    <property type="entry name" value="E3_ligase_sorting_rcpt"/>
</dbReference>
<evidence type="ECO:0000256" key="8">
    <source>
        <dbReference type="PROSITE-ProRule" id="PRU00175"/>
    </source>
</evidence>
<reference evidence="12" key="1">
    <citation type="journal article" date="2023" name="Proc. Natl. Acad. Sci. U.S.A.">
        <title>Genomic and structural basis for evolution of tropane alkaloid biosynthesis.</title>
        <authorList>
            <person name="Wanga Y.-J."/>
            <person name="Taina T."/>
            <person name="Yua J.-Y."/>
            <person name="Lia J."/>
            <person name="Xua B."/>
            <person name="Chenc J."/>
            <person name="D'Auriad J.C."/>
            <person name="Huanga J.-P."/>
            <person name="Huanga S.-X."/>
        </authorList>
    </citation>
    <scope>NUCLEOTIDE SEQUENCE [LARGE SCALE GENOMIC DNA]</scope>
    <source>
        <strain evidence="12">cv. KIB-2019</strain>
    </source>
</reference>
<proteinExistence type="predicted"/>
<keyword evidence="2" id="KW-0812">Transmembrane</keyword>
<evidence type="ECO:0000313" key="11">
    <source>
        <dbReference type="EMBL" id="KAJ8573423.1"/>
    </source>
</evidence>
<evidence type="ECO:0000256" key="4">
    <source>
        <dbReference type="ARBA" id="ARBA00022771"/>
    </source>
</evidence>
<feature type="domain" description="RING-type" evidence="10">
    <location>
        <begin position="431"/>
        <end position="473"/>
    </location>
</feature>
<keyword evidence="7" id="KW-0472">Membrane</keyword>
<keyword evidence="6" id="KW-1133">Transmembrane helix</keyword>
<keyword evidence="3" id="KW-0479">Metal-binding</keyword>
<dbReference type="GO" id="GO:0016020">
    <property type="term" value="C:membrane"/>
    <property type="evidence" value="ECO:0007669"/>
    <property type="project" value="UniProtKB-SubCell"/>
</dbReference>
<dbReference type="FunFam" id="3.30.40.10:FF:000388">
    <property type="entry name" value="Putative RING zinc finger domain superfamily protein"/>
    <property type="match status" value="1"/>
</dbReference>
<feature type="region of interest" description="Disordered" evidence="9">
    <location>
        <begin position="59"/>
        <end position="105"/>
    </location>
</feature>
<evidence type="ECO:0000313" key="12">
    <source>
        <dbReference type="Proteomes" id="UP001152561"/>
    </source>
</evidence>